<dbReference type="InterPro" id="IPR036237">
    <property type="entry name" value="Xyl_isomerase-like_sf"/>
</dbReference>
<dbReference type="EMBL" id="QPJD01000019">
    <property type="protein sequence ID" value="RCW42068.1"/>
    <property type="molecule type" value="Genomic_DNA"/>
</dbReference>
<proteinExistence type="predicted"/>
<dbReference type="Pfam" id="PF01261">
    <property type="entry name" value="AP_endonuc_2"/>
    <property type="match status" value="1"/>
</dbReference>
<dbReference type="RefSeq" id="WP_114383329.1">
    <property type="nucleotide sequence ID" value="NZ_QPJD01000019.1"/>
</dbReference>
<feature type="domain" description="Xylose isomerase-like TIM barrel" evidence="1">
    <location>
        <begin position="21"/>
        <end position="177"/>
    </location>
</feature>
<gene>
    <name evidence="2" type="ORF">DFP97_11949</name>
</gene>
<accession>A0A368VKK6</accession>
<protein>
    <recommendedName>
        <fullName evidence="1">Xylose isomerase-like TIM barrel domain-containing protein</fullName>
    </recommendedName>
</protein>
<evidence type="ECO:0000259" key="1">
    <source>
        <dbReference type="Pfam" id="PF01261"/>
    </source>
</evidence>
<dbReference type="InterPro" id="IPR013022">
    <property type="entry name" value="Xyl_isomerase-like_TIM-brl"/>
</dbReference>
<keyword evidence="3" id="KW-1185">Reference proteome</keyword>
<name>A0A368VKK6_9BACL</name>
<sequence length="267" mass="30928">MELKTFKAIWGMPGHWDTQLKQIAEAGYTGVESGMPALEDESLFKELLQKYDLELIMLVYTSGDHKASFEEQVERAAGFKPLLINSHSAKDSMPYDEQLVFFEHALRLEQQAGIPIGHETHRGRATYTPWSTGRLLRDFPDLKIVADFSHWCCVCESMLPDQEENLKLAIQHTIHIHGRVGYEQGPQVPDYRAPEYEYALLKHERWWDEICANHNTGGRPFVTFTPEFGPPGYMHTQPFTNQPVVDLWDICYAMNQRFRERFTSQFS</sequence>
<dbReference type="OrthoDB" id="2555274at2"/>
<dbReference type="SUPFAM" id="SSF51658">
    <property type="entry name" value="Xylose isomerase-like"/>
    <property type="match status" value="1"/>
</dbReference>
<dbReference type="Proteomes" id="UP000252415">
    <property type="component" value="Unassembled WGS sequence"/>
</dbReference>
<evidence type="ECO:0000313" key="2">
    <source>
        <dbReference type="EMBL" id="RCW42068.1"/>
    </source>
</evidence>
<dbReference type="Gene3D" id="3.20.20.150">
    <property type="entry name" value="Divalent-metal-dependent TIM barrel enzymes"/>
    <property type="match status" value="1"/>
</dbReference>
<reference evidence="2 3" key="1">
    <citation type="submission" date="2018-07" db="EMBL/GenBank/DDBJ databases">
        <title>Genomic Encyclopedia of Type Strains, Phase III (KMG-III): the genomes of soil and plant-associated and newly described type strains.</title>
        <authorList>
            <person name="Whitman W."/>
        </authorList>
    </citation>
    <scope>NUCLEOTIDE SEQUENCE [LARGE SCALE GENOMIC DNA]</scope>
    <source>
        <strain evidence="2 3">CECT 7506</strain>
    </source>
</reference>
<dbReference type="AlphaFoldDB" id="A0A368VKK6"/>
<organism evidence="2 3">
    <name type="scientific">Paenibacillus prosopidis</name>
    <dbReference type="NCBI Taxonomy" id="630520"/>
    <lineage>
        <taxon>Bacteria</taxon>
        <taxon>Bacillati</taxon>
        <taxon>Bacillota</taxon>
        <taxon>Bacilli</taxon>
        <taxon>Bacillales</taxon>
        <taxon>Paenibacillaceae</taxon>
        <taxon>Paenibacillus</taxon>
    </lineage>
</organism>
<evidence type="ECO:0000313" key="3">
    <source>
        <dbReference type="Proteomes" id="UP000252415"/>
    </source>
</evidence>
<comment type="caution">
    <text evidence="2">The sequence shown here is derived from an EMBL/GenBank/DDBJ whole genome shotgun (WGS) entry which is preliminary data.</text>
</comment>